<evidence type="ECO:0000313" key="1">
    <source>
        <dbReference type="EMBL" id="WAJ25182.1"/>
    </source>
</evidence>
<name>A0ABY7AI18_9FIRM</name>
<accession>A0ABY7AI18</accession>
<sequence>MSHTPKLCAYEKQEFIKSFVEKIEIYPEELEDGRILKNIKFRFPVFFNGSEVSEISWDKESTVEAVIMMTYCGLDKKSRG</sequence>
<dbReference type="Proteomes" id="UP001163115">
    <property type="component" value="Chromosome"/>
</dbReference>
<protein>
    <submittedName>
        <fullName evidence="1">Uncharacterized protein</fullName>
    </submittedName>
</protein>
<gene>
    <name evidence="1" type="ORF">OW255_06645</name>
</gene>
<evidence type="ECO:0000313" key="2">
    <source>
        <dbReference type="Proteomes" id="UP001163115"/>
    </source>
</evidence>
<dbReference type="RefSeq" id="WP_268116077.1">
    <property type="nucleotide sequence ID" value="NZ_CP113524.1"/>
</dbReference>
<keyword evidence="2" id="KW-1185">Reference proteome</keyword>
<dbReference type="EMBL" id="CP113524">
    <property type="protein sequence ID" value="WAJ25182.1"/>
    <property type="molecule type" value="Genomic_DNA"/>
</dbReference>
<organism evidence="1 2">
    <name type="scientific">Lacrimispora xylanolytica</name>
    <dbReference type="NCBI Taxonomy" id="29375"/>
    <lineage>
        <taxon>Bacteria</taxon>
        <taxon>Bacillati</taxon>
        <taxon>Bacillota</taxon>
        <taxon>Clostridia</taxon>
        <taxon>Lachnospirales</taxon>
        <taxon>Lachnospiraceae</taxon>
        <taxon>Lacrimispora</taxon>
    </lineage>
</organism>
<reference evidence="1" key="1">
    <citation type="submission" date="2022-11" db="EMBL/GenBank/DDBJ databases">
        <title>Lacrimispora xylanolytica sy1, complete genome.</title>
        <authorList>
            <person name="Choi S."/>
        </authorList>
    </citation>
    <scope>NUCLEOTIDE SEQUENCE</scope>
    <source>
        <strain evidence="1">Sy1</strain>
    </source>
</reference>
<proteinExistence type="predicted"/>